<evidence type="ECO:0000313" key="2">
    <source>
        <dbReference type="Proteomes" id="UP000683511"/>
    </source>
</evidence>
<dbReference type="AlphaFoldDB" id="A0A975Y5R1"/>
<protein>
    <submittedName>
        <fullName evidence="1">Uncharacterized protein</fullName>
    </submittedName>
</protein>
<dbReference type="EMBL" id="CP021056">
    <property type="protein sequence ID" value="QXE24479.1"/>
    <property type="molecule type" value="Genomic_DNA"/>
</dbReference>
<reference evidence="1" key="1">
    <citation type="submission" date="2017-04" db="EMBL/GenBank/DDBJ databases">
        <title>Genome deletions in a multicellular cyanobacterial endosymbiont for morphological adaptation in marine diatoms.</title>
        <authorList>
            <person name="Wang Y."/>
            <person name="Gao H."/>
            <person name="Li R."/>
            <person name="Xu X."/>
        </authorList>
    </citation>
    <scope>NUCLEOTIDE SEQUENCE</scope>
    <source>
        <strain evidence="1">FACHB 800</strain>
    </source>
</reference>
<proteinExistence type="predicted"/>
<evidence type="ECO:0000313" key="1">
    <source>
        <dbReference type="EMBL" id="QXE24479.1"/>
    </source>
</evidence>
<gene>
    <name evidence="1" type="ORF">B6N60_03184</name>
</gene>
<dbReference type="Proteomes" id="UP000683511">
    <property type="component" value="Chromosome"/>
</dbReference>
<sequence>MTFAATGLKEGKPRNEKKFTYCPDFLIEGNLYKGRSGYSHLLRTGLVTIERIQTLAGVKL</sequence>
<dbReference type="KEGG" id="rsin:B6N60_03184"/>
<organism evidence="1 2">
    <name type="scientific">Richelia sinica FACHB-800</name>
    <dbReference type="NCBI Taxonomy" id="1357546"/>
    <lineage>
        <taxon>Bacteria</taxon>
        <taxon>Bacillati</taxon>
        <taxon>Cyanobacteriota</taxon>
        <taxon>Cyanophyceae</taxon>
        <taxon>Nostocales</taxon>
        <taxon>Nostocaceae</taxon>
        <taxon>Richelia</taxon>
    </lineage>
</organism>
<keyword evidence="2" id="KW-1185">Reference proteome</keyword>
<accession>A0A975Y5R1</accession>
<name>A0A975Y5R1_9NOST</name>